<dbReference type="GO" id="GO:0016020">
    <property type="term" value="C:membrane"/>
    <property type="evidence" value="ECO:0007669"/>
    <property type="project" value="UniProtKB-SubCell"/>
</dbReference>
<dbReference type="InterPro" id="IPR008844">
    <property type="entry name" value="Spore_GerAC-like"/>
</dbReference>
<dbReference type="InterPro" id="IPR057336">
    <property type="entry name" value="GerAC_N"/>
</dbReference>
<dbReference type="RefSeq" id="WP_013279014.1">
    <property type="nucleotide sequence ID" value="NC_014378.1"/>
</dbReference>
<evidence type="ECO:0000259" key="9">
    <source>
        <dbReference type="Pfam" id="PF25198"/>
    </source>
</evidence>
<evidence type="ECO:0000259" key="8">
    <source>
        <dbReference type="Pfam" id="PF05504"/>
    </source>
</evidence>
<comment type="similarity">
    <text evidence="2">Belongs to the GerABKC lipoprotein family.</text>
</comment>
<evidence type="ECO:0000256" key="5">
    <source>
        <dbReference type="ARBA" id="ARBA00023136"/>
    </source>
</evidence>
<keyword evidence="4" id="KW-0732">Signal</keyword>
<evidence type="ECO:0000256" key="7">
    <source>
        <dbReference type="ARBA" id="ARBA00023288"/>
    </source>
</evidence>
<dbReference type="STRING" id="574087.Acear_2081"/>
<evidence type="ECO:0000256" key="3">
    <source>
        <dbReference type="ARBA" id="ARBA00022544"/>
    </source>
</evidence>
<reference evidence="10 11" key="1">
    <citation type="journal article" date="2010" name="Stand. Genomic Sci.">
        <title>Complete genome sequence of Acetohalobium arabaticum type strain (Z-7288).</title>
        <authorList>
            <person name="Sikorski J."/>
            <person name="Lapidus A."/>
            <person name="Chertkov O."/>
            <person name="Lucas S."/>
            <person name="Copeland A."/>
            <person name="Glavina Del Rio T."/>
            <person name="Nolan M."/>
            <person name="Tice H."/>
            <person name="Cheng J.F."/>
            <person name="Han C."/>
            <person name="Brambilla E."/>
            <person name="Pitluck S."/>
            <person name="Liolios K."/>
            <person name="Ivanova N."/>
            <person name="Mavromatis K."/>
            <person name="Mikhailova N."/>
            <person name="Pati A."/>
            <person name="Bruce D."/>
            <person name="Detter C."/>
            <person name="Tapia R."/>
            <person name="Goodwin L."/>
            <person name="Chen A."/>
            <person name="Palaniappan K."/>
            <person name="Land M."/>
            <person name="Hauser L."/>
            <person name="Chang Y.J."/>
            <person name="Jeffries C.D."/>
            <person name="Rohde M."/>
            <person name="Goker M."/>
            <person name="Spring S."/>
            <person name="Woyke T."/>
            <person name="Bristow J."/>
            <person name="Eisen J.A."/>
            <person name="Markowitz V."/>
            <person name="Hugenholtz P."/>
            <person name="Kyrpides N.C."/>
            <person name="Klenk H.P."/>
        </authorList>
    </citation>
    <scope>NUCLEOTIDE SEQUENCE [LARGE SCALE GENOMIC DNA]</scope>
    <source>
        <strain evidence="11">ATCC 49924 / DSM 5501 / Z-7288</strain>
    </source>
</reference>
<evidence type="ECO:0000256" key="2">
    <source>
        <dbReference type="ARBA" id="ARBA00007886"/>
    </source>
</evidence>
<dbReference type="AlphaFoldDB" id="D9QT71"/>
<dbReference type="OrthoDB" id="9816067at2"/>
<proteinExistence type="inferred from homology"/>
<dbReference type="eggNOG" id="ENOG502Z9N7">
    <property type="taxonomic scope" value="Bacteria"/>
</dbReference>
<keyword evidence="3" id="KW-0309">Germination</keyword>
<dbReference type="Pfam" id="PF25198">
    <property type="entry name" value="Spore_GerAC_N"/>
    <property type="match status" value="1"/>
</dbReference>
<evidence type="ECO:0000256" key="4">
    <source>
        <dbReference type="ARBA" id="ARBA00022729"/>
    </source>
</evidence>
<comment type="subcellular location">
    <subcellularLocation>
        <location evidence="1">Membrane</location>
        <topology evidence="1">Lipid-anchor</topology>
    </subcellularLocation>
</comment>
<dbReference type="Gene3D" id="3.30.300.210">
    <property type="entry name" value="Nutrient germinant receptor protein C, domain 3"/>
    <property type="match status" value="1"/>
</dbReference>
<dbReference type="KEGG" id="aar:Acear_2081"/>
<dbReference type="Proteomes" id="UP000001661">
    <property type="component" value="Chromosome"/>
</dbReference>
<evidence type="ECO:0000256" key="1">
    <source>
        <dbReference type="ARBA" id="ARBA00004635"/>
    </source>
</evidence>
<accession>D9QT71</accession>
<dbReference type="InterPro" id="IPR046953">
    <property type="entry name" value="Spore_GerAC-like_C"/>
</dbReference>
<evidence type="ECO:0000256" key="6">
    <source>
        <dbReference type="ARBA" id="ARBA00023139"/>
    </source>
</evidence>
<sequence>MINNKYVLIIVLIIGLSFLPGCWSRVELDKRGIVSGIAIDKAKEEGKLKLTAEIIKPGKIKAPSSTGGGSGGSKEKAVWVVSSTGHTIFEAIRNFTMQVSRKLFWAHNRLIIISEDLAREGVYSVLDFFLRDQEGRARAWILISKGSEASEILKMKAELEKIPAKDIEELISARTVTSKAVAVDMHHFFLKLGSKTTSPVASRIEPIGQSKQDKKENKAKKVRLTGASVFKEDKLVGWLNRPATRGFLWITGEVESGIIVVKSPADNGKVSLEIVETSSKIEAELKNGELVMNIQVDGESNLGDQSGSADLTRPARIEALERRMTAVIRNEIKECLYKAQQEYKTDIFGFGEVVHRAFPDKWKKLKKNWEEIFPELKVKIDVEAKIRRPGIIKESINSK</sequence>
<dbReference type="NCBIfam" id="TIGR02887">
    <property type="entry name" value="spore_ger_x_C"/>
    <property type="match status" value="1"/>
</dbReference>
<evidence type="ECO:0000313" key="10">
    <source>
        <dbReference type="EMBL" id="ADL13571.1"/>
    </source>
</evidence>
<name>D9QT71_ACEAZ</name>
<dbReference type="PANTHER" id="PTHR35789:SF1">
    <property type="entry name" value="SPORE GERMINATION PROTEIN B3"/>
    <property type="match status" value="1"/>
</dbReference>
<keyword evidence="5" id="KW-0472">Membrane</keyword>
<keyword evidence="6" id="KW-0564">Palmitate</keyword>
<feature type="domain" description="Spore germination protein N-terminal" evidence="9">
    <location>
        <begin position="25"/>
        <end position="205"/>
    </location>
</feature>
<dbReference type="EMBL" id="CP002105">
    <property type="protein sequence ID" value="ADL13571.1"/>
    <property type="molecule type" value="Genomic_DNA"/>
</dbReference>
<organism evidence="10 11">
    <name type="scientific">Acetohalobium arabaticum (strain ATCC 49924 / DSM 5501 / Z-7288)</name>
    <dbReference type="NCBI Taxonomy" id="574087"/>
    <lineage>
        <taxon>Bacteria</taxon>
        <taxon>Bacillati</taxon>
        <taxon>Bacillota</taxon>
        <taxon>Clostridia</taxon>
        <taxon>Halanaerobiales</taxon>
        <taxon>Halobacteroidaceae</taxon>
        <taxon>Acetohalobium</taxon>
    </lineage>
</organism>
<dbReference type="HOGENOM" id="CLU_051140_0_0_9"/>
<evidence type="ECO:0000313" key="11">
    <source>
        <dbReference type="Proteomes" id="UP000001661"/>
    </source>
</evidence>
<dbReference type="PANTHER" id="PTHR35789">
    <property type="entry name" value="SPORE GERMINATION PROTEIN B3"/>
    <property type="match status" value="1"/>
</dbReference>
<keyword evidence="11" id="KW-1185">Reference proteome</keyword>
<keyword evidence="7" id="KW-0449">Lipoprotein</keyword>
<dbReference type="Gene3D" id="6.20.190.10">
    <property type="entry name" value="Nutrient germinant receptor protein C, domain 1"/>
    <property type="match status" value="1"/>
</dbReference>
<dbReference type="InterPro" id="IPR038501">
    <property type="entry name" value="Spore_GerAC_C_sf"/>
</dbReference>
<protein>
    <submittedName>
        <fullName evidence="10">Germination protein, Ger(X)C family</fullName>
    </submittedName>
</protein>
<dbReference type="Pfam" id="PF05504">
    <property type="entry name" value="Spore_GerAC"/>
    <property type="match status" value="1"/>
</dbReference>
<gene>
    <name evidence="10" type="ordered locus">Acear_2081</name>
</gene>
<feature type="domain" description="Spore germination GerAC-like C-terminal" evidence="8">
    <location>
        <begin position="225"/>
        <end position="390"/>
    </location>
</feature>
<dbReference type="GO" id="GO:0009847">
    <property type="term" value="P:spore germination"/>
    <property type="evidence" value="ECO:0007669"/>
    <property type="project" value="InterPro"/>
</dbReference>